<dbReference type="Proteomes" id="UP000002489">
    <property type="component" value="Unassembled WGS sequence"/>
</dbReference>
<gene>
    <name evidence="1" type="primary">28957575</name>
</gene>
<organism evidence="1 2">
    <name type="scientific">Fusarium oxysporum (strain Fo5176)</name>
    <name type="common">Fusarium vascular wilt</name>
    <dbReference type="NCBI Taxonomy" id="660025"/>
    <lineage>
        <taxon>Eukaryota</taxon>
        <taxon>Fungi</taxon>
        <taxon>Dikarya</taxon>
        <taxon>Ascomycota</taxon>
        <taxon>Pezizomycotina</taxon>
        <taxon>Sordariomycetes</taxon>
        <taxon>Hypocreomycetidae</taxon>
        <taxon>Hypocreales</taxon>
        <taxon>Nectriaceae</taxon>
        <taxon>Fusarium</taxon>
        <taxon>Fusarium oxysporum species complex</taxon>
    </lineage>
</organism>
<dbReference type="Gene3D" id="3.40.50.1820">
    <property type="entry name" value="alpha/beta hydrolase"/>
    <property type="match status" value="1"/>
</dbReference>
<evidence type="ECO:0000313" key="2">
    <source>
        <dbReference type="Proteomes" id="UP000002489"/>
    </source>
</evidence>
<protein>
    <recommendedName>
        <fullName evidence="3">DUF676 domain-containing protein</fullName>
    </recommendedName>
</protein>
<name>A0A0D2YJM8_FUSOF</name>
<dbReference type="PANTHER" id="PTHR42044">
    <property type="entry name" value="DUF676 DOMAIN-CONTAINING PROTEIN-RELATED"/>
    <property type="match status" value="1"/>
</dbReference>
<dbReference type="EnsemblFungi" id="FOXG_16743T0">
    <property type="protein sequence ID" value="FOXG_16743P0"/>
    <property type="gene ID" value="FOXG_16743"/>
</dbReference>
<dbReference type="STRING" id="426428.A0A0D2YJM8"/>
<reference evidence="2" key="1">
    <citation type="journal article" date="2012" name="Mol. Plant Microbe Interact.">
        <title>A highly conserved effector in Fusarium oxysporum is required for full virulence on Arabidopsis.</title>
        <authorList>
            <person name="Thatcher L.F."/>
            <person name="Gardiner D.M."/>
            <person name="Kazan K."/>
            <person name="Manners J."/>
        </authorList>
    </citation>
    <scope>NUCLEOTIDE SEQUENCE [LARGE SCALE GENOMIC DNA]</scope>
    <source>
        <strain evidence="2">Fo5176</strain>
    </source>
</reference>
<dbReference type="VEuPathDB" id="FungiDB:FOXG_16743"/>
<reference evidence="1" key="2">
    <citation type="submission" date="2025-05" db="UniProtKB">
        <authorList>
            <consortium name="EnsemblFungi"/>
        </authorList>
    </citation>
    <scope>IDENTIFICATION</scope>
    <source>
        <strain evidence="1">4287 / CBS 123668 / FGSC 9935 / NRRL 34936</strain>
    </source>
</reference>
<dbReference type="VEuPathDB" id="FungiDB:FOXG_16680"/>
<evidence type="ECO:0000313" key="1">
    <source>
        <dbReference type="EnsemblFungi" id="FOXG_16743P0"/>
    </source>
</evidence>
<dbReference type="InterPro" id="IPR029058">
    <property type="entry name" value="AB_hydrolase_fold"/>
</dbReference>
<dbReference type="EnsemblFungi" id="FOXG_16680T0">
    <property type="protein sequence ID" value="FOXG_16680P0"/>
    <property type="gene ID" value="FOXG_16680"/>
</dbReference>
<dbReference type="AlphaFoldDB" id="A0A0D2YJM8"/>
<evidence type="ECO:0008006" key="3">
    <source>
        <dbReference type="Google" id="ProtNLM"/>
    </source>
</evidence>
<proteinExistence type="predicted"/>
<dbReference type="PANTHER" id="PTHR42044:SF2">
    <property type="entry name" value="DUF676 DOMAIN-CONTAINING PROTEIN"/>
    <property type="match status" value="1"/>
</dbReference>
<sequence>MGNEIGAVIETGGKVVEGAFGIGANVAGSAIGTVAWAAQALADPNEALEIVKEILRKAHDDSLRSLLSQVTRRIQEAVSETEANIILEAARTIFCKGAGNVVKNVVFKVMRCTLVAIGQTDFAQALQIWTEIFTNDANRETLVFILERKSDLVLFLIGLVEPAKLYATALSMDGSPNGGNVHGRYNRYNELDLTRAMNRHTLICQLQRLAKSLSHIFLMGKQNRSLDQLPINTTLRSDFGNNGTVILPPALTTRAPDNTPNHGEQWLFVNGICGEYFWFQLYCEKLRDTFNRDIRGVFNRSDGILWDLIECAGERDTNGRQNALIERTPSSMAAQRALSRELSAALQNVGSNGYIVMIAYSQGCLLLRLVLQDFVRNNMHRAAMDARLRVFTFGNPSIDWIGTDAGGNRIPLCERVNWTEHFANERDFVAQLGVLSTDQEDALRDLGYIHDRSSLFINRGQDWIGHLFGTQYSLRSEEYVDGNRSKLFLAAGNTAMAP</sequence>
<accession>A0A0D2YJM8</accession>